<reference evidence="11 12" key="1">
    <citation type="journal article" date="2015" name="Int. J. Syst. Evol. Microbiol.">
        <title>Description of Sphingopyxis fribergensis sp. nov. - a soil bacterium with the ability to degrade styrene and phenylacetic acid.</title>
        <authorList>
            <person name="Oelschlagel M."/>
            <person name="Ruckert C."/>
            <person name="Kalinowski J."/>
            <person name="Schmidt G."/>
            <person name="Schlomann M."/>
            <person name="Tischler D."/>
        </authorList>
    </citation>
    <scope>NUCLEOTIDE SEQUENCE [LARGE SCALE GENOMIC DNA]</scope>
    <source>
        <strain evidence="11 12">Kp5.2</strain>
    </source>
</reference>
<keyword evidence="5 10" id="KW-0812">Transmembrane</keyword>
<dbReference type="OrthoDB" id="9804841at2"/>
<dbReference type="HOGENOM" id="CLU_045000_5_3_5"/>
<evidence type="ECO:0000313" key="12">
    <source>
        <dbReference type="Proteomes" id="UP000030907"/>
    </source>
</evidence>
<comment type="subcellular location">
    <subcellularLocation>
        <location evidence="2 10">Cell inner membrane</location>
        <topology evidence="2 10">Single-pass type II membrane protein</topology>
        <orientation evidence="2 10">Periplasmic side</orientation>
    </subcellularLocation>
</comment>
<dbReference type="GO" id="GO:0005507">
    <property type="term" value="F:copper ion binding"/>
    <property type="evidence" value="ECO:0007669"/>
    <property type="project" value="InterPro"/>
</dbReference>
<dbReference type="AlphaFoldDB" id="A0A0A7PK21"/>
<accession>A0A0A7PK21</accession>
<keyword evidence="12" id="KW-1185">Reference proteome</keyword>
<evidence type="ECO:0000256" key="8">
    <source>
        <dbReference type="ARBA" id="ARBA00023008"/>
    </source>
</evidence>
<comment type="similarity">
    <text evidence="3 10">Belongs to the COX11/CtaG family.</text>
</comment>
<dbReference type="RefSeq" id="WP_039573075.1">
    <property type="nucleotide sequence ID" value="NZ_CP009122.1"/>
</dbReference>
<dbReference type="EMBL" id="CP009122">
    <property type="protein sequence ID" value="AJA08267.1"/>
    <property type="molecule type" value="Genomic_DNA"/>
</dbReference>
<evidence type="ECO:0000256" key="2">
    <source>
        <dbReference type="ARBA" id="ARBA00004382"/>
    </source>
</evidence>
<dbReference type="SUPFAM" id="SSF110111">
    <property type="entry name" value="Ctag/Cox11"/>
    <property type="match status" value="1"/>
</dbReference>
<keyword evidence="10" id="KW-1003">Cell membrane</keyword>
<evidence type="ECO:0000256" key="10">
    <source>
        <dbReference type="HAMAP-Rule" id="MF_00155"/>
    </source>
</evidence>
<dbReference type="PANTHER" id="PTHR21320">
    <property type="entry name" value="CYTOCHROME C OXIDASE ASSEMBLY PROTEIN COX11-RELATED"/>
    <property type="match status" value="1"/>
</dbReference>
<keyword evidence="7 10" id="KW-1133">Transmembrane helix</keyword>
<keyword evidence="6 10" id="KW-0735">Signal-anchor</keyword>
<organism evidence="11 12">
    <name type="scientific">Sphingopyxis fribergensis</name>
    <dbReference type="NCBI Taxonomy" id="1515612"/>
    <lineage>
        <taxon>Bacteria</taxon>
        <taxon>Pseudomonadati</taxon>
        <taxon>Pseudomonadota</taxon>
        <taxon>Alphaproteobacteria</taxon>
        <taxon>Sphingomonadales</taxon>
        <taxon>Sphingomonadaceae</taxon>
        <taxon>Sphingopyxis</taxon>
    </lineage>
</organism>
<evidence type="ECO:0000256" key="7">
    <source>
        <dbReference type="ARBA" id="ARBA00022989"/>
    </source>
</evidence>
<dbReference type="Pfam" id="PF04442">
    <property type="entry name" value="CtaG_Cox11"/>
    <property type="match status" value="1"/>
</dbReference>
<gene>
    <name evidence="10" type="primary">ctaG</name>
    <name evidence="11" type="ORF">SKP52_06725</name>
</gene>
<evidence type="ECO:0000256" key="3">
    <source>
        <dbReference type="ARBA" id="ARBA00009620"/>
    </source>
</evidence>
<dbReference type="GO" id="GO:0008535">
    <property type="term" value="P:respiratory chain complex IV assembly"/>
    <property type="evidence" value="ECO:0007669"/>
    <property type="project" value="UniProtKB-UniRule"/>
</dbReference>
<dbReference type="PANTHER" id="PTHR21320:SF3">
    <property type="entry name" value="CYTOCHROME C OXIDASE ASSEMBLY PROTEIN COX11, MITOCHONDRIAL-RELATED"/>
    <property type="match status" value="1"/>
</dbReference>
<evidence type="ECO:0000256" key="9">
    <source>
        <dbReference type="ARBA" id="ARBA00023136"/>
    </source>
</evidence>
<evidence type="ECO:0000313" key="11">
    <source>
        <dbReference type="EMBL" id="AJA08267.1"/>
    </source>
</evidence>
<evidence type="ECO:0000256" key="1">
    <source>
        <dbReference type="ARBA" id="ARBA00004007"/>
    </source>
</evidence>
<keyword evidence="9 10" id="KW-0472">Membrane</keyword>
<dbReference type="InterPro" id="IPR023471">
    <property type="entry name" value="CtaG/Cox11_dom_sf"/>
</dbReference>
<protein>
    <recommendedName>
        <fullName evidence="4 10">Cytochrome c oxidase assembly protein CtaG</fullName>
    </recommendedName>
</protein>
<dbReference type="NCBIfam" id="NF003465">
    <property type="entry name" value="PRK05089.1"/>
    <property type="match status" value="1"/>
</dbReference>
<feature type="topological domain" description="Periplasmic" evidence="10">
    <location>
        <begin position="35"/>
        <end position="191"/>
    </location>
</feature>
<feature type="topological domain" description="Cytoplasmic" evidence="10">
    <location>
        <begin position="1"/>
        <end position="11"/>
    </location>
</feature>
<sequence length="191" mass="20909">MTTLPVIGRMSANAKTATLAALLALAMVGLGFAAVPLYNLFCRVTGFGGTTQRYDPVAAAEEPVVLKDTISIRFDANVSPNLPWKFYPEHPTDTVSVGARDMAIFIAENNSAHPVVGTASFNVTPDQAGKYFTKIQCFCFTQQRLEPGQQMRMPVLFFVDPKIMDDPDARDVQEITLSYTFHPVDEGKKAS</sequence>
<dbReference type="FunFam" id="2.60.370.10:FF:000001">
    <property type="entry name" value="COX11 cytochrome c oxidase assembly homolog"/>
    <property type="match status" value="1"/>
</dbReference>
<dbReference type="HAMAP" id="MF_00155">
    <property type="entry name" value="CtaG"/>
    <property type="match status" value="1"/>
</dbReference>
<evidence type="ECO:0000256" key="5">
    <source>
        <dbReference type="ARBA" id="ARBA00022692"/>
    </source>
</evidence>
<comment type="function">
    <text evidence="1 10">Exerts its effect at some terminal stage of cytochrome c oxidase synthesis, probably by being involved in the insertion of the copper B into subunit I.</text>
</comment>
<evidence type="ECO:0000256" key="4">
    <source>
        <dbReference type="ARBA" id="ARBA00015384"/>
    </source>
</evidence>
<dbReference type="Proteomes" id="UP000030907">
    <property type="component" value="Chromosome"/>
</dbReference>
<name>A0A0A7PK21_9SPHN</name>
<dbReference type="STRING" id="1515612.SKP52_06725"/>
<keyword evidence="10" id="KW-0997">Cell inner membrane</keyword>
<evidence type="ECO:0000256" key="6">
    <source>
        <dbReference type="ARBA" id="ARBA00022968"/>
    </source>
</evidence>
<dbReference type="KEGG" id="sphk:SKP52_06725"/>
<keyword evidence="8 10" id="KW-0186">Copper</keyword>
<dbReference type="InterPro" id="IPR007533">
    <property type="entry name" value="Cyt_c_oxidase_assmbl_CtaG"/>
</dbReference>
<dbReference type="PIRSF" id="PIRSF005413">
    <property type="entry name" value="COX11"/>
    <property type="match status" value="1"/>
</dbReference>
<dbReference type="Gene3D" id="2.60.370.10">
    <property type="entry name" value="Ctag/Cox11"/>
    <property type="match status" value="1"/>
</dbReference>
<proteinExistence type="inferred from homology"/>
<dbReference type="GO" id="GO:0005886">
    <property type="term" value="C:plasma membrane"/>
    <property type="evidence" value="ECO:0007669"/>
    <property type="project" value="UniProtKB-SubCell"/>
</dbReference>